<feature type="compositionally biased region" description="Basic and acidic residues" evidence="1">
    <location>
        <begin position="227"/>
        <end position="252"/>
    </location>
</feature>
<dbReference type="InterPro" id="IPR056710">
    <property type="entry name" value="DUF7808"/>
</dbReference>
<evidence type="ECO:0000256" key="2">
    <source>
        <dbReference type="SAM" id="SignalP"/>
    </source>
</evidence>
<reference evidence="4 5" key="1">
    <citation type="journal article" date="2017" name="Curr. Biol.">
        <title>Genome architecture and evolution of a unichromosomal asexual nematode.</title>
        <authorList>
            <person name="Fradin H."/>
            <person name="Zegar C."/>
            <person name="Gutwein M."/>
            <person name="Lucas J."/>
            <person name="Kovtun M."/>
            <person name="Corcoran D."/>
            <person name="Baugh L.R."/>
            <person name="Kiontke K."/>
            <person name="Gunsalus K."/>
            <person name="Fitch D.H."/>
            <person name="Piano F."/>
        </authorList>
    </citation>
    <scope>NUCLEOTIDE SEQUENCE [LARGE SCALE GENOMIC DNA]</scope>
    <source>
        <strain evidence="4">PF1309</strain>
    </source>
</reference>
<dbReference type="OrthoDB" id="5849460at2759"/>
<keyword evidence="5" id="KW-1185">Reference proteome</keyword>
<dbReference type="STRING" id="2018661.A0A2A2LYS0"/>
<dbReference type="PANTHER" id="PTHR34493:SF5">
    <property type="entry name" value="WSC DOMAIN-CONTAINING PROTEIN"/>
    <property type="match status" value="1"/>
</dbReference>
<dbReference type="Proteomes" id="UP000218231">
    <property type="component" value="Unassembled WGS sequence"/>
</dbReference>
<sequence length="281" mass="32210">MANTFPFSFPFAFCVFALSLVIFTAGQLTQYRVYECSTKLSSIDCKLIFFDDQGEEEWNAINDNGCFLEYSATQRKVVEYCPLQCPEADDASIIHLKSENPECSKSSSVEQRATDWFLLRSGDCIKQEINYRVRCSYHNLKKEKKIEPKDSPSGAIEMKPEFQVPEGEEMAILKMEETINLNSEEGERGDGNEQNGQNDSDSVTGNEIDRKTRQEDIENVEILTGNKVEEQKEKQKESEVKEELQKKDKIEDIQEEDDDTLPMQVDSLLSIMFPAYKKTKP</sequence>
<dbReference type="EMBL" id="LIAE01006320">
    <property type="protein sequence ID" value="PAV91394.1"/>
    <property type="molecule type" value="Genomic_DNA"/>
</dbReference>
<feature type="compositionally biased region" description="Polar residues" evidence="1">
    <location>
        <begin position="192"/>
        <end position="205"/>
    </location>
</feature>
<feature type="domain" description="DUF7808" evidence="3">
    <location>
        <begin position="29"/>
        <end position="144"/>
    </location>
</feature>
<protein>
    <recommendedName>
        <fullName evidence="3">DUF7808 domain-containing protein</fullName>
    </recommendedName>
</protein>
<feature type="region of interest" description="Disordered" evidence="1">
    <location>
        <begin position="184"/>
        <end position="261"/>
    </location>
</feature>
<feature type="chain" id="PRO_5012652165" description="DUF7808 domain-containing protein" evidence="2">
    <location>
        <begin position="27"/>
        <end position="281"/>
    </location>
</feature>
<feature type="signal peptide" evidence="2">
    <location>
        <begin position="1"/>
        <end position="26"/>
    </location>
</feature>
<comment type="caution">
    <text evidence="4">The sequence shown here is derived from an EMBL/GenBank/DDBJ whole genome shotgun (WGS) entry which is preliminary data.</text>
</comment>
<dbReference type="AlphaFoldDB" id="A0A2A2LYS0"/>
<name>A0A2A2LYS0_9BILA</name>
<evidence type="ECO:0000313" key="5">
    <source>
        <dbReference type="Proteomes" id="UP000218231"/>
    </source>
</evidence>
<keyword evidence="2" id="KW-0732">Signal</keyword>
<dbReference type="PANTHER" id="PTHR34493">
    <property type="entry name" value="PROTEIN CBG13422-RELATED"/>
    <property type="match status" value="1"/>
</dbReference>
<evidence type="ECO:0000259" key="3">
    <source>
        <dbReference type="Pfam" id="PF25096"/>
    </source>
</evidence>
<gene>
    <name evidence="4" type="ORF">WR25_04458</name>
</gene>
<organism evidence="4 5">
    <name type="scientific">Diploscapter pachys</name>
    <dbReference type="NCBI Taxonomy" id="2018661"/>
    <lineage>
        <taxon>Eukaryota</taxon>
        <taxon>Metazoa</taxon>
        <taxon>Ecdysozoa</taxon>
        <taxon>Nematoda</taxon>
        <taxon>Chromadorea</taxon>
        <taxon>Rhabditida</taxon>
        <taxon>Rhabditina</taxon>
        <taxon>Rhabditomorpha</taxon>
        <taxon>Rhabditoidea</taxon>
        <taxon>Rhabditidae</taxon>
        <taxon>Diploscapter</taxon>
    </lineage>
</organism>
<feature type="compositionally biased region" description="Basic and acidic residues" evidence="1">
    <location>
        <begin position="207"/>
        <end position="216"/>
    </location>
</feature>
<proteinExistence type="predicted"/>
<evidence type="ECO:0000313" key="4">
    <source>
        <dbReference type="EMBL" id="PAV91394.1"/>
    </source>
</evidence>
<accession>A0A2A2LYS0</accession>
<evidence type="ECO:0000256" key="1">
    <source>
        <dbReference type="SAM" id="MobiDB-lite"/>
    </source>
</evidence>
<dbReference type="Pfam" id="PF25096">
    <property type="entry name" value="DUF7808"/>
    <property type="match status" value="1"/>
</dbReference>